<protein>
    <submittedName>
        <fullName evidence="1">Uncharacterized protein</fullName>
    </submittedName>
</protein>
<dbReference type="Pfam" id="PF20414">
    <property type="entry name" value="DUF6698"/>
    <property type="match status" value="1"/>
</dbReference>
<gene>
    <name evidence="1" type="ORF">ARMGADRAFT_1032955</name>
</gene>
<dbReference type="InterPro" id="IPR046521">
    <property type="entry name" value="DUF6698"/>
</dbReference>
<dbReference type="InParanoid" id="A0A2H3D3P0"/>
<dbReference type="EMBL" id="KZ293667">
    <property type="protein sequence ID" value="PBK89879.1"/>
    <property type="molecule type" value="Genomic_DNA"/>
</dbReference>
<dbReference type="Proteomes" id="UP000217790">
    <property type="component" value="Unassembled WGS sequence"/>
</dbReference>
<proteinExistence type="predicted"/>
<evidence type="ECO:0000313" key="2">
    <source>
        <dbReference type="Proteomes" id="UP000217790"/>
    </source>
</evidence>
<sequence>MPPAACQVMPTASKLSVKLASKPKPPQCPIVKPTQVLPAKIFKGARRDIGEAGEEDDVEDKEDEDEDEKVALVELLYEILTTNLVDIILIHRCSAYAACQPQYMLSSKDTCCRTDGTFHMVIFYNVIVDLFEKYSNNSWANIRHEDGHTWKDLHPANSSIQTVANAYEACAKCCTGAANTAFLAPIVVDAKENGNESTLMFPAALMIMMTLDYFETLVISTITVDPAWYNHEG</sequence>
<keyword evidence="2" id="KW-1185">Reference proteome</keyword>
<accession>A0A2H3D3P0</accession>
<reference evidence="2" key="1">
    <citation type="journal article" date="2017" name="Nat. Ecol. Evol.">
        <title>Genome expansion and lineage-specific genetic innovations in the forest pathogenic fungi Armillaria.</title>
        <authorList>
            <person name="Sipos G."/>
            <person name="Prasanna A.N."/>
            <person name="Walter M.C."/>
            <person name="O'Connor E."/>
            <person name="Balint B."/>
            <person name="Krizsan K."/>
            <person name="Kiss B."/>
            <person name="Hess J."/>
            <person name="Varga T."/>
            <person name="Slot J."/>
            <person name="Riley R."/>
            <person name="Boka B."/>
            <person name="Rigling D."/>
            <person name="Barry K."/>
            <person name="Lee J."/>
            <person name="Mihaltcheva S."/>
            <person name="LaButti K."/>
            <person name="Lipzen A."/>
            <person name="Waldron R."/>
            <person name="Moloney N.M."/>
            <person name="Sperisen C."/>
            <person name="Kredics L."/>
            <person name="Vagvoelgyi C."/>
            <person name="Patrignani A."/>
            <person name="Fitzpatrick D."/>
            <person name="Nagy I."/>
            <person name="Doyle S."/>
            <person name="Anderson J.B."/>
            <person name="Grigoriev I.V."/>
            <person name="Gueldener U."/>
            <person name="Muensterkoetter M."/>
            <person name="Nagy L.G."/>
        </authorList>
    </citation>
    <scope>NUCLEOTIDE SEQUENCE [LARGE SCALE GENOMIC DNA]</scope>
    <source>
        <strain evidence="2">Ar21-2</strain>
    </source>
</reference>
<organism evidence="1 2">
    <name type="scientific">Armillaria gallica</name>
    <name type="common">Bulbous honey fungus</name>
    <name type="synonym">Armillaria bulbosa</name>
    <dbReference type="NCBI Taxonomy" id="47427"/>
    <lineage>
        <taxon>Eukaryota</taxon>
        <taxon>Fungi</taxon>
        <taxon>Dikarya</taxon>
        <taxon>Basidiomycota</taxon>
        <taxon>Agaricomycotina</taxon>
        <taxon>Agaricomycetes</taxon>
        <taxon>Agaricomycetidae</taxon>
        <taxon>Agaricales</taxon>
        <taxon>Marasmiineae</taxon>
        <taxon>Physalacriaceae</taxon>
        <taxon>Armillaria</taxon>
    </lineage>
</organism>
<dbReference type="STRING" id="47427.A0A2H3D3P0"/>
<dbReference type="AlphaFoldDB" id="A0A2H3D3P0"/>
<evidence type="ECO:0000313" key="1">
    <source>
        <dbReference type="EMBL" id="PBK89879.1"/>
    </source>
</evidence>
<name>A0A2H3D3P0_ARMGA</name>